<keyword evidence="1" id="KW-0808">Transferase</keyword>
<evidence type="ECO:0000313" key="3">
    <source>
        <dbReference type="EMBL" id="CAB4832059.1"/>
    </source>
</evidence>
<dbReference type="InterPro" id="IPR003673">
    <property type="entry name" value="CoA-Trfase_fam_III"/>
</dbReference>
<name>A0A6J7AIR4_9ZZZZ</name>
<dbReference type="EMBL" id="CAFBOS010000089">
    <property type="protein sequence ID" value="CAB4999651.1"/>
    <property type="molecule type" value="Genomic_DNA"/>
</dbReference>
<dbReference type="InterPro" id="IPR023606">
    <property type="entry name" value="CoA-Trfase_III_dom_1_sf"/>
</dbReference>
<dbReference type="PANTHER" id="PTHR48207">
    <property type="entry name" value="SUCCINATE--HYDROXYMETHYLGLUTARATE COA-TRANSFERASE"/>
    <property type="match status" value="1"/>
</dbReference>
<protein>
    <submittedName>
        <fullName evidence="3">Unannotated protein</fullName>
    </submittedName>
</protein>
<organism evidence="3">
    <name type="scientific">freshwater metagenome</name>
    <dbReference type="NCBI Taxonomy" id="449393"/>
    <lineage>
        <taxon>unclassified sequences</taxon>
        <taxon>metagenomes</taxon>
        <taxon>ecological metagenomes</taxon>
    </lineage>
</organism>
<dbReference type="EMBL" id="CAFABA010000062">
    <property type="protein sequence ID" value="CAB4832059.1"/>
    <property type="molecule type" value="Genomic_DNA"/>
</dbReference>
<dbReference type="Gene3D" id="3.40.50.10540">
    <property type="entry name" value="Crotonobetainyl-coa:carnitine coa-transferase, domain 1"/>
    <property type="match status" value="1"/>
</dbReference>
<proteinExistence type="predicted"/>
<dbReference type="InterPro" id="IPR050483">
    <property type="entry name" value="CoA-transferase_III_domain"/>
</dbReference>
<reference evidence="3" key="1">
    <citation type="submission" date="2020-05" db="EMBL/GenBank/DDBJ databases">
        <authorList>
            <person name="Chiriac C."/>
            <person name="Salcher M."/>
            <person name="Ghai R."/>
            <person name="Kavagutti S V."/>
        </authorList>
    </citation>
    <scope>NUCLEOTIDE SEQUENCE</scope>
</reference>
<evidence type="ECO:0000313" key="5">
    <source>
        <dbReference type="EMBL" id="CAB4999651.1"/>
    </source>
</evidence>
<dbReference type="GO" id="GO:0008410">
    <property type="term" value="F:CoA-transferase activity"/>
    <property type="evidence" value="ECO:0007669"/>
    <property type="project" value="TreeGrafter"/>
</dbReference>
<gene>
    <name evidence="2" type="ORF">UFOPK2754_03404</name>
    <name evidence="3" type="ORF">UFOPK3139_01594</name>
    <name evidence="4" type="ORF">UFOPK3543_00961</name>
    <name evidence="5" type="ORF">UFOPK3967_01545</name>
</gene>
<dbReference type="Pfam" id="PF02515">
    <property type="entry name" value="CoA_transf_3"/>
    <property type="match status" value="1"/>
</dbReference>
<evidence type="ECO:0000256" key="1">
    <source>
        <dbReference type="ARBA" id="ARBA00022679"/>
    </source>
</evidence>
<accession>A0A6J7AIR4</accession>
<dbReference type="EMBL" id="CAFBMH010000025">
    <property type="protein sequence ID" value="CAB4902939.1"/>
    <property type="molecule type" value="Genomic_DNA"/>
</dbReference>
<dbReference type="AlphaFoldDB" id="A0A6J7AIR4"/>
<sequence length="413" mass="44602">MRLGDTANNEAASFGKPLDGVRILAVEQMQALPWGTQLLARLGAEVVKVEHPTDGESGRGSLPAMLDPDGRKVGCIYVRNNLGKKSIGIDLKKGRDLILDLAGKYDVFCENFKAGGMDRMGLGYKDVSARHPQVIYTSVSGFGNTVSTAYDGWAAYAGVAEAMSGIYEFGRHEGDLPRISPVGALGDIGSAVFATIGILAALRHRDQTGLGQYVDIAMYDCMVAMTDIVSNTYSMGVTPKHGATPGLIMTAFEASDGYFMIQVGREHQFPAFAKVIGHEEWIGDPAFDRSNWMDITETTIRDAVQTWAADKTKRECAFLFAKAGVATAPIHGPEDVINDEHVAARNMLVEVPRVDGFDRPALVPGNPVKMSRVQEGPETRMPWLGEHTTDILRDDLGLSDADIAKLRADGVIA</sequence>
<evidence type="ECO:0000313" key="2">
    <source>
        <dbReference type="EMBL" id="CAB4776549.1"/>
    </source>
</evidence>
<dbReference type="PANTHER" id="PTHR48207:SF3">
    <property type="entry name" value="SUCCINATE--HYDROXYMETHYLGLUTARATE COA-TRANSFERASE"/>
    <property type="match status" value="1"/>
</dbReference>
<dbReference type="EMBL" id="CAEZYR010000237">
    <property type="protein sequence ID" value="CAB4776549.1"/>
    <property type="molecule type" value="Genomic_DNA"/>
</dbReference>
<dbReference type="InterPro" id="IPR044855">
    <property type="entry name" value="CoA-Trfase_III_dom3_sf"/>
</dbReference>
<dbReference type="SUPFAM" id="SSF89796">
    <property type="entry name" value="CoA-transferase family III (CaiB/BaiF)"/>
    <property type="match status" value="1"/>
</dbReference>
<dbReference type="Gene3D" id="3.30.1540.10">
    <property type="entry name" value="formyl-coa transferase, domain 3"/>
    <property type="match status" value="1"/>
</dbReference>
<evidence type="ECO:0000313" key="4">
    <source>
        <dbReference type="EMBL" id="CAB4902939.1"/>
    </source>
</evidence>